<feature type="compositionally biased region" description="Basic and acidic residues" evidence="5">
    <location>
        <begin position="134"/>
        <end position="145"/>
    </location>
</feature>
<comment type="similarity">
    <text evidence="4">Belongs to the PP2C family.</text>
</comment>
<proteinExistence type="inferred from homology"/>
<protein>
    <submittedName>
        <fullName evidence="7">Protein phosphatase 2C</fullName>
    </submittedName>
</protein>
<feature type="region of interest" description="Disordered" evidence="5">
    <location>
        <begin position="134"/>
        <end position="154"/>
    </location>
</feature>
<reference evidence="7 8" key="1">
    <citation type="submission" date="2015-12" db="EMBL/GenBank/DDBJ databases">
        <title>Draft genome of the nematode, Onchocerca flexuosa.</title>
        <authorList>
            <person name="Mitreva M."/>
        </authorList>
    </citation>
    <scope>NUCLEOTIDE SEQUENCE [LARGE SCALE GENOMIC DNA]</scope>
    <source>
        <strain evidence="7">Red Deer</strain>
    </source>
</reference>
<evidence type="ECO:0000313" key="8">
    <source>
        <dbReference type="Proteomes" id="UP000242913"/>
    </source>
</evidence>
<feature type="region of interest" description="Disordered" evidence="5">
    <location>
        <begin position="1"/>
        <end position="22"/>
    </location>
</feature>
<keyword evidence="3 4" id="KW-0904">Protein phosphatase</keyword>
<dbReference type="Gene3D" id="3.60.40.10">
    <property type="entry name" value="PPM-type phosphatase domain"/>
    <property type="match status" value="1"/>
</dbReference>
<dbReference type="EMBL" id="KZ269987">
    <property type="protein sequence ID" value="OZC10323.1"/>
    <property type="molecule type" value="Genomic_DNA"/>
</dbReference>
<dbReference type="GO" id="GO:0004741">
    <property type="term" value="F:[pyruvate dehydrogenase (acetyl-transferring)]-phosphatase activity"/>
    <property type="evidence" value="ECO:0007669"/>
    <property type="project" value="TreeGrafter"/>
</dbReference>
<dbReference type="PANTHER" id="PTHR13832:SF354">
    <property type="entry name" value="GM14138P"/>
    <property type="match status" value="1"/>
</dbReference>
<dbReference type="InterPro" id="IPR036457">
    <property type="entry name" value="PPM-type-like_dom_sf"/>
</dbReference>
<organism evidence="7 8">
    <name type="scientific">Onchocerca flexuosa</name>
    <dbReference type="NCBI Taxonomy" id="387005"/>
    <lineage>
        <taxon>Eukaryota</taxon>
        <taxon>Metazoa</taxon>
        <taxon>Ecdysozoa</taxon>
        <taxon>Nematoda</taxon>
        <taxon>Chromadorea</taxon>
        <taxon>Rhabditida</taxon>
        <taxon>Spirurina</taxon>
        <taxon>Spiruromorpha</taxon>
        <taxon>Filarioidea</taxon>
        <taxon>Onchocercidae</taxon>
        <taxon>Onchocerca</taxon>
    </lineage>
</organism>
<dbReference type="PROSITE" id="PS01032">
    <property type="entry name" value="PPM_1"/>
    <property type="match status" value="1"/>
</dbReference>
<name>A0A238BYM4_9BILA</name>
<sequence>MLAKVRSAIGGSAVNDNDQDNSRNDAQIGLVIDVTESDFFGSLLPAMANSQKLRYPYTRPEFLHFSDEEISLSADQSTRPILCPKDPSKIPVYAGYAEVINAGKTVQNEDQASAKLLNLIQQGCDAEEARDLTVHDQQTENEKHSSRTSNEIPKDSTRNINAIKQHADDELIIVPEKCISNADDPAMERAGAIFFAIFDGHAGSGAAIMAANCLHEHIRNRLCQVLETVVYLNKQESFFGCPTQLSSSYALLNTCNSSYPNHNITCDSLVVGAIEAAFIDMDDQIAEERQLWRIRGGCTAIAALFFLGKLYVANAGDCRALLVTTKDTQQLSHDFTPETERKRLQFLAYKNPDLISNYFTRYEYNRFLTRNDLRRKVLYRDWFMDGWAAKTVRESDLKMPLISECGKKRRLLNTIGVSRGFGDHNLFTIDNKIPIKPFLSPVPEVKVFDLYKFDSLCDKDVLVLASDGLWDVLNNDNVRECDLKRLQRSLQITSFGQESNYLRNETNAKRKIQFRYMIAAQELAIAARGNPTKSYRWQMPDGDYASTDDITVFIIPLKYALLATRRADDDVELLHMNASFIDAKNNYEVSESIAFSSYLSVNLPAIYFLIYKTVSNPLINQLVTLPIPSSFSDNIN</sequence>
<dbReference type="PROSITE" id="PS51746">
    <property type="entry name" value="PPM_2"/>
    <property type="match status" value="1"/>
</dbReference>
<dbReference type="SMART" id="SM00332">
    <property type="entry name" value="PP2Cc"/>
    <property type="match status" value="1"/>
</dbReference>
<keyword evidence="8" id="KW-1185">Reference proteome</keyword>
<dbReference type="InterPro" id="IPR015655">
    <property type="entry name" value="PP2C"/>
</dbReference>
<evidence type="ECO:0000256" key="2">
    <source>
        <dbReference type="ARBA" id="ARBA00022801"/>
    </source>
</evidence>
<dbReference type="CDD" id="cd00143">
    <property type="entry name" value="PP2Cc"/>
    <property type="match status" value="1"/>
</dbReference>
<dbReference type="AlphaFoldDB" id="A0A238BYM4"/>
<keyword evidence="2 4" id="KW-0378">Hydrolase</keyword>
<keyword evidence="1" id="KW-0479">Metal-binding</keyword>
<dbReference type="InterPro" id="IPR001932">
    <property type="entry name" value="PPM-type_phosphatase-like_dom"/>
</dbReference>
<dbReference type="Proteomes" id="UP000242913">
    <property type="component" value="Unassembled WGS sequence"/>
</dbReference>
<dbReference type="GO" id="GO:0046872">
    <property type="term" value="F:metal ion binding"/>
    <property type="evidence" value="ECO:0007669"/>
    <property type="project" value="UniProtKB-KW"/>
</dbReference>
<dbReference type="SUPFAM" id="SSF81606">
    <property type="entry name" value="PP2C-like"/>
    <property type="match status" value="1"/>
</dbReference>
<dbReference type="GO" id="GO:0005739">
    <property type="term" value="C:mitochondrion"/>
    <property type="evidence" value="ECO:0007669"/>
    <property type="project" value="TreeGrafter"/>
</dbReference>
<evidence type="ECO:0000256" key="1">
    <source>
        <dbReference type="ARBA" id="ARBA00022723"/>
    </source>
</evidence>
<gene>
    <name evidence="7" type="ORF">X798_02630</name>
</gene>
<evidence type="ECO:0000259" key="6">
    <source>
        <dbReference type="PROSITE" id="PS51746"/>
    </source>
</evidence>
<evidence type="ECO:0000256" key="5">
    <source>
        <dbReference type="SAM" id="MobiDB-lite"/>
    </source>
</evidence>
<dbReference type="OrthoDB" id="10264738at2759"/>
<dbReference type="InterPro" id="IPR000222">
    <property type="entry name" value="PP2C_BS"/>
</dbReference>
<accession>A0A238BYM4</accession>
<dbReference type="Pfam" id="PF00481">
    <property type="entry name" value="PP2C"/>
    <property type="match status" value="2"/>
</dbReference>
<evidence type="ECO:0000256" key="4">
    <source>
        <dbReference type="RuleBase" id="RU003465"/>
    </source>
</evidence>
<dbReference type="PANTHER" id="PTHR13832">
    <property type="entry name" value="PROTEIN PHOSPHATASE 2C"/>
    <property type="match status" value="1"/>
</dbReference>
<feature type="domain" description="PPM-type phosphatase" evidence="6">
    <location>
        <begin position="171"/>
        <end position="557"/>
    </location>
</feature>
<evidence type="ECO:0000313" key="7">
    <source>
        <dbReference type="EMBL" id="OZC10323.1"/>
    </source>
</evidence>
<evidence type="ECO:0000256" key="3">
    <source>
        <dbReference type="ARBA" id="ARBA00022912"/>
    </source>
</evidence>